<dbReference type="Pfam" id="PF03704">
    <property type="entry name" value="BTAD"/>
    <property type="match status" value="1"/>
</dbReference>
<dbReference type="Gene3D" id="1.25.40.10">
    <property type="entry name" value="Tetratricopeptide repeat domain"/>
    <property type="match status" value="2"/>
</dbReference>
<dbReference type="InterPro" id="IPR036388">
    <property type="entry name" value="WH-like_DNA-bd_sf"/>
</dbReference>
<dbReference type="SUPFAM" id="SSF46894">
    <property type="entry name" value="C-terminal effector domain of the bipartite response regulators"/>
    <property type="match status" value="1"/>
</dbReference>
<keyword evidence="2" id="KW-0902">Two-component regulatory system</keyword>
<organism evidence="7 8">
    <name type="scientific">Streptomyces armeniacus</name>
    <dbReference type="NCBI Taxonomy" id="83291"/>
    <lineage>
        <taxon>Bacteria</taxon>
        <taxon>Bacillati</taxon>
        <taxon>Actinomycetota</taxon>
        <taxon>Actinomycetes</taxon>
        <taxon>Kitasatosporales</taxon>
        <taxon>Streptomycetaceae</taxon>
        <taxon>Streptomyces</taxon>
    </lineage>
</organism>
<proteinExistence type="inferred from homology"/>
<dbReference type="PANTHER" id="PTHR47691">
    <property type="entry name" value="REGULATOR-RELATED"/>
    <property type="match status" value="1"/>
</dbReference>
<evidence type="ECO:0000256" key="5">
    <source>
        <dbReference type="SAM" id="MobiDB-lite"/>
    </source>
</evidence>
<dbReference type="AlphaFoldDB" id="A0A345XU61"/>
<dbReference type="Gene3D" id="1.10.10.10">
    <property type="entry name" value="Winged helix-like DNA-binding domain superfamily/Winged helix DNA-binding domain"/>
    <property type="match status" value="1"/>
</dbReference>
<reference evidence="7 8" key="1">
    <citation type="submission" date="2018-07" db="EMBL/GenBank/DDBJ databases">
        <title>Draft genome of the type strain Streptomyces armeniacus ATCC 15676.</title>
        <authorList>
            <person name="Labana P."/>
            <person name="Gosse J.T."/>
            <person name="Boddy C.N."/>
        </authorList>
    </citation>
    <scope>NUCLEOTIDE SEQUENCE [LARGE SCALE GENOMIC DNA]</scope>
    <source>
        <strain evidence="7 8">ATCC 15676</strain>
    </source>
</reference>
<evidence type="ECO:0000313" key="7">
    <source>
        <dbReference type="EMBL" id="AXK35177.1"/>
    </source>
</evidence>
<dbReference type="KEGG" id="sarm:DVA86_23580"/>
<evidence type="ECO:0000256" key="1">
    <source>
        <dbReference type="ARBA" id="ARBA00005820"/>
    </source>
</evidence>
<accession>A0A345XU61</accession>
<gene>
    <name evidence="7" type="ORF">DVA86_23580</name>
</gene>
<feature type="domain" description="OmpR/PhoB-type" evidence="6">
    <location>
        <begin position="1"/>
        <end position="96"/>
    </location>
</feature>
<evidence type="ECO:0000313" key="8">
    <source>
        <dbReference type="Proteomes" id="UP000254425"/>
    </source>
</evidence>
<dbReference type="InterPro" id="IPR005158">
    <property type="entry name" value="BTAD"/>
</dbReference>
<dbReference type="InterPro" id="IPR011990">
    <property type="entry name" value="TPR-like_helical_dom_sf"/>
</dbReference>
<feature type="DNA-binding region" description="OmpR/PhoB-type" evidence="4">
    <location>
        <begin position="1"/>
        <end position="96"/>
    </location>
</feature>
<dbReference type="InterPro" id="IPR016032">
    <property type="entry name" value="Sig_transdc_resp-reg_C-effctor"/>
</dbReference>
<dbReference type="InterPro" id="IPR027417">
    <property type="entry name" value="P-loop_NTPase"/>
</dbReference>
<dbReference type="Gene3D" id="3.40.50.300">
    <property type="entry name" value="P-loop containing nucleotide triphosphate hydrolases"/>
    <property type="match status" value="1"/>
</dbReference>
<dbReference type="Pfam" id="PF25872">
    <property type="entry name" value="HTH_77"/>
    <property type="match status" value="1"/>
</dbReference>
<evidence type="ECO:0000256" key="3">
    <source>
        <dbReference type="ARBA" id="ARBA00023125"/>
    </source>
</evidence>
<dbReference type="SUPFAM" id="SSF52540">
    <property type="entry name" value="P-loop containing nucleoside triphosphate hydrolases"/>
    <property type="match status" value="1"/>
</dbReference>
<dbReference type="InterPro" id="IPR001867">
    <property type="entry name" value="OmpR/PhoB-type_DNA-bd"/>
</dbReference>
<dbReference type="Pfam" id="PF00486">
    <property type="entry name" value="Trans_reg_C"/>
    <property type="match status" value="1"/>
</dbReference>
<dbReference type="RefSeq" id="WP_208881167.1">
    <property type="nucleotide sequence ID" value="NZ_CP031320.1"/>
</dbReference>
<dbReference type="EMBL" id="CP031320">
    <property type="protein sequence ID" value="AXK35177.1"/>
    <property type="molecule type" value="Genomic_DNA"/>
</dbReference>
<dbReference type="PRINTS" id="PR00364">
    <property type="entry name" value="DISEASERSIST"/>
</dbReference>
<name>A0A345XU61_9ACTN</name>
<dbReference type="GO" id="GO:0000160">
    <property type="term" value="P:phosphorelay signal transduction system"/>
    <property type="evidence" value="ECO:0007669"/>
    <property type="project" value="UniProtKB-KW"/>
</dbReference>
<feature type="compositionally biased region" description="Low complexity" evidence="5">
    <location>
        <begin position="783"/>
        <end position="799"/>
    </location>
</feature>
<dbReference type="Proteomes" id="UP000254425">
    <property type="component" value="Chromosome"/>
</dbReference>
<dbReference type="SUPFAM" id="SSF48452">
    <property type="entry name" value="TPR-like"/>
    <property type="match status" value="2"/>
</dbReference>
<comment type="similarity">
    <text evidence="1">Belongs to the AfsR/DnrI/RedD regulatory family.</text>
</comment>
<protein>
    <submittedName>
        <fullName evidence="7">AfsR/SARP family transcriptional regulator</fullName>
    </submittedName>
</protein>
<dbReference type="InterPro" id="IPR058852">
    <property type="entry name" value="HTH_77"/>
</dbReference>
<evidence type="ECO:0000259" key="6">
    <source>
        <dbReference type="PROSITE" id="PS51755"/>
    </source>
</evidence>
<evidence type="ECO:0000256" key="2">
    <source>
        <dbReference type="ARBA" id="ARBA00023012"/>
    </source>
</evidence>
<feature type="compositionally biased region" description="Pro residues" evidence="5">
    <location>
        <begin position="724"/>
        <end position="738"/>
    </location>
</feature>
<feature type="region of interest" description="Disordered" evidence="5">
    <location>
        <begin position="712"/>
        <end position="742"/>
    </location>
</feature>
<dbReference type="SMART" id="SM00862">
    <property type="entry name" value="Trans_reg_C"/>
    <property type="match status" value="1"/>
</dbReference>
<dbReference type="CDD" id="cd15831">
    <property type="entry name" value="BTAD"/>
    <property type="match status" value="1"/>
</dbReference>
<feature type="region of interest" description="Disordered" evidence="5">
    <location>
        <begin position="782"/>
        <end position="803"/>
    </location>
</feature>
<keyword evidence="8" id="KW-1185">Reference proteome</keyword>
<sequence length="1184" mass="125358">MRFGVLGPLEVWTADGRPVRVPELKVRALLADLLVHEGRTVSVDRLVEDLWGADPPGNPANTLQTKVSQLRRALEAAEPGGRELVAFRAPGYALRTETDTSTDTSTDTGVRVDADRFRELAARARAAREPGARAALFAEALALWRGPAYADFADEPFVRDAVVRLEEEWLTVVEEQAEARLELGDRDARSGRLAGELAALVGRYPLRERLWAARMRALYAAGRQSEALAAYGALRERLSEELGLDPGPELAALHRSILSQDPELDAGTGRAVGRTEEAPAATVPRTNLPAPLTRLVGRDDAVATVRALLEAERLVTLTGPGGVGKTRLAVATAAQLPADRCPDGVWLVELAGLVRPGDPEAACTVEEVLLAVLGVRDDDPGGRNAQPVRLSDVLRDKRMLLVLDNCEHVVEQVAELAGRLLQAAPGLRILATGQEPLALPGEAVWSVPPLAEPAALELFAARAAAAAPDFRLDEEGVREAAAAICRRLDGIPLALELAATRVRVLGVAELARRLDDRFRVLGGAYGHRGAPVRQRTLRAMIDWSWELLTASEQIVLRRLAVHAESCSLEAAEEVCAGDGVRREDVLELLARLVDRSLVTVVTPPGGGDGAPRYRLLESVAAYCLERLREAGEPDRLRRRHRAWYAALAARAEPLLRGPEQLRLLARLDAETPNLRAALDGAVRDGDRDLALSLANSLTWYWFLRGRTREARRSLPAATGTAGPEPGPEPGPGPGPGPGPAEHTVAAARAGAWAAGMGLLECGVRGAAARAYEALAGFDRADAPDTAGAPDAPDAPDAPGSRGERARAEWFLGYALFLAGDELAEGEALTARALDGLRAAGDRWGTAAALAVRSRHALLRGALDAAARDAEESTRLFTELGDAWGQTQAGEPLASLAEIAGDYERAARLHRDGLRRAEELELWSVAADRLSGLAGIEMLLGRHGEARQLFERARRTAAGRGYETGEVHARVGLGLLARRTGELDTAETHLTAMLDWHRQVDFEPGNALLLAELGFVAELRGDPDTAHTLHLDGLRSARKVGDPRGIALALEGLAGARSPGPPARAPDGSGATAAVLLGAAAAARSAAGAPLPAGERGDVDRIAARVRAALGDEAYAAAYGRGSRTDLPSLLRELLGDEPPQAYGTGASTGADTGTDAGADTGTDAGTDTAPGRARTAPQAARPQR</sequence>
<dbReference type="GO" id="GO:0006355">
    <property type="term" value="P:regulation of DNA-templated transcription"/>
    <property type="evidence" value="ECO:0007669"/>
    <property type="project" value="InterPro"/>
</dbReference>
<dbReference type="PROSITE" id="PS51755">
    <property type="entry name" value="OMPR_PHOB"/>
    <property type="match status" value="1"/>
</dbReference>
<keyword evidence="3 4" id="KW-0238">DNA-binding</keyword>
<dbReference type="PANTHER" id="PTHR47691:SF3">
    <property type="entry name" value="HTH-TYPE TRANSCRIPTIONAL REGULATOR RV0890C-RELATED"/>
    <property type="match status" value="1"/>
</dbReference>
<dbReference type="GO" id="GO:0003677">
    <property type="term" value="F:DNA binding"/>
    <property type="evidence" value="ECO:0007669"/>
    <property type="project" value="UniProtKB-UniRule"/>
</dbReference>
<feature type="region of interest" description="Disordered" evidence="5">
    <location>
        <begin position="1135"/>
        <end position="1184"/>
    </location>
</feature>
<dbReference type="SMART" id="SM01043">
    <property type="entry name" value="BTAD"/>
    <property type="match status" value="1"/>
</dbReference>
<evidence type="ECO:0000256" key="4">
    <source>
        <dbReference type="PROSITE-ProRule" id="PRU01091"/>
    </source>
</evidence>
<feature type="compositionally biased region" description="Low complexity" evidence="5">
    <location>
        <begin position="1141"/>
        <end position="1184"/>
    </location>
</feature>